<reference evidence="1" key="1">
    <citation type="submission" date="2023-03" db="EMBL/GenBank/DDBJ databases">
        <authorList>
            <person name="Pothier F. J."/>
        </authorList>
    </citation>
    <scope>NUCLEOTIDE SEQUENCE</scope>
    <source>
        <strain evidence="1">DAPP-PG 215</strain>
    </source>
</reference>
<sequence>MRHLARALGFTPGGDPLDATQVVYRLKLN</sequence>
<proteinExistence type="predicted"/>
<gene>
    <name evidence="1" type="ORF">DAPPPG215_20530</name>
</gene>
<dbReference type="EMBL" id="OX458335">
    <property type="protein sequence ID" value="CAI8930749.1"/>
    <property type="molecule type" value="Genomic_DNA"/>
</dbReference>
<organism evidence="1 2">
    <name type="scientific">Pseudomonas syringae pv. tomato</name>
    <dbReference type="NCBI Taxonomy" id="323"/>
    <lineage>
        <taxon>Bacteria</taxon>
        <taxon>Pseudomonadati</taxon>
        <taxon>Pseudomonadota</taxon>
        <taxon>Gammaproteobacteria</taxon>
        <taxon>Pseudomonadales</taxon>
        <taxon>Pseudomonadaceae</taxon>
        <taxon>Pseudomonas</taxon>
    </lineage>
</organism>
<evidence type="ECO:0000313" key="1">
    <source>
        <dbReference type="EMBL" id="CAI8930749.1"/>
    </source>
</evidence>
<evidence type="ECO:0000313" key="2">
    <source>
        <dbReference type="Proteomes" id="UP001177000"/>
    </source>
</evidence>
<protein>
    <submittedName>
        <fullName evidence="1">Uncharacterized protein</fullName>
    </submittedName>
</protein>
<dbReference type="Proteomes" id="UP001177000">
    <property type="component" value="Chromosome"/>
</dbReference>
<name>A0AAV1BPN9_PSEUB</name>
<dbReference type="AlphaFoldDB" id="A0AAV1BPN9"/>
<accession>A0AAV1BPN9</accession>